<comment type="catalytic activity">
    <reaction evidence="1 21">
        <text>2 a phenolic donor + H2O2 = 2 a phenolic radical donor + 2 H2O</text>
        <dbReference type="Rhea" id="RHEA:56136"/>
        <dbReference type="ChEBI" id="CHEBI:15377"/>
        <dbReference type="ChEBI" id="CHEBI:16240"/>
        <dbReference type="ChEBI" id="CHEBI:139520"/>
        <dbReference type="ChEBI" id="CHEBI:139521"/>
        <dbReference type="EC" id="1.11.1.7"/>
    </reaction>
</comment>
<dbReference type="InterPro" id="IPR019793">
    <property type="entry name" value="Peroxidases_heam-ligand_BS"/>
</dbReference>
<evidence type="ECO:0000259" key="22">
    <source>
        <dbReference type="PROSITE" id="PS50873"/>
    </source>
</evidence>
<feature type="binding site" description="axial binding residue" evidence="18">
    <location>
        <position position="197"/>
    </location>
    <ligand>
        <name>heme b</name>
        <dbReference type="ChEBI" id="CHEBI:60344"/>
    </ligand>
    <ligandPart>
        <name>Fe</name>
        <dbReference type="ChEBI" id="CHEBI:18248"/>
    </ligandPart>
</feature>
<name>A0A9Q1QH41_9CARY</name>
<dbReference type="Gene3D" id="1.10.420.10">
    <property type="entry name" value="Peroxidase, domain 2"/>
    <property type="match status" value="1"/>
</dbReference>
<evidence type="ECO:0000256" key="6">
    <source>
        <dbReference type="ARBA" id="ARBA00022559"/>
    </source>
</evidence>
<dbReference type="InterPro" id="IPR002016">
    <property type="entry name" value="Haem_peroxidase"/>
</dbReference>
<dbReference type="InterPro" id="IPR033905">
    <property type="entry name" value="Secretory_peroxidase"/>
</dbReference>
<evidence type="ECO:0000256" key="9">
    <source>
        <dbReference type="ARBA" id="ARBA00022729"/>
    </source>
</evidence>
<dbReference type="OrthoDB" id="2113341at2759"/>
<keyword evidence="12 18" id="KW-0408">Iron</keyword>
<feature type="disulfide bond" evidence="20">
    <location>
        <begin position="125"/>
        <end position="330"/>
    </location>
</feature>
<evidence type="ECO:0000256" key="2">
    <source>
        <dbReference type="ARBA" id="ARBA00002322"/>
    </source>
</evidence>
<feature type="binding site" evidence="18">
    <location>
        <position position="198"/>
    </location>
    <ligand>
        <name>Ca(2+)</name>
        <dbReference type="ChEBI" id="CHEBI:29108"/>
        <label>2</label>
    </ligand>
</feature>
<evidence type="ECO:0000313" key="24">
    <source>
        <dbReference type="Proteomes" id="UP001153076"/>
    </source>
</evidence>
<dbReference type="PROSITE" id="PS00436">
    <property type="entry name" value="PEROXIDASE_2"/>
    <property type="match status" value="1"/>
</dbReference>
<evidence type="ECO:0000256" key="14">
    <source>
        <dbReference type="ARBA" id="ARBA00023180"/>
    </source>
</evidence>
<dbReference type="GO" id="GO:0140825">
    <property type="term" value="F:lactoperoxidase activity"/>
    <property type="evidence" value="ECO:0007669"/>
    <property type="project" value="UniProtKB-EC"/>
</dbReference>
<dbReference type="SUPFAM" id="SSF48113">
    <property type="entry name" value="Heme-dependent peroxidases"/>
    <property type="match status" value="1"/>
</dbReference>
<dbReference type="PROSITE" id="PS00435">
    <property type="entry name" value="PEROXIDASE_1"/>
    <property type="match status" value="1"/>
</dbReference>
<evidence type="ECO:0000313" key="23">
    <source>
        <dbReference type="EMBL" id="KAJ8442273.1"/>
    </source>
</evidence>
<evidence type="ECO:0000256" key="7">
    <source>
        <dbReference type="ARBA" id="ARBA00022617"/>
    </source>
</evidence>
<comment type="caution">
    <text evidence="23">The sequence shown here is derived from an EMBL/GenBank/DDBJ whole genome shotgun (WGS) entry which is preliminary data.</text>
</comment>
<evidence type="ECO:0000256" key="19">
    <source>
        <dbReference type="PIRSR" id="PIRSR600823-4"/>
    </source>
</evidence>
<feature type="binding site" evidence="18">
    <location>
        <position position="250"/>
    </location>
    <ligand>
        <name>Ca(2+)</name>
        <dbReference type="ChEBI" id="CHEBI:29108"/>
        <label>2</label>
    </ligand>
</feature>
<dbReference type="FunFam" id="1.10.520.10:FF:000001">
    <property type="entry name" value="Peroxidase"/>
    <property type="match status" value="1"/>
</dbReference>
<evidence type="ECO:0000256" key="1">
    <source>
        <dbReference type="ARBA" id="ARBA00000189"/>
    </source>
</evidence>
<comment type="cofactor">
    <cofactor evidence="18 21">
        <name>Ca(2+)</name>
        <dbReference type="ChEBI" id="CHEBI:29108"/>
    </cofactor>
    <text evidence="18 21">Binds 2 calcium ions per subunit.</text>
</comment>
<keyword evidence="6 21" id="KW-0575">Peroxidase</keyword>
<feature type="binding site" evidence="17">
    <location>
        <position position="167"/>
    </location>
    <ligand>
        <name>substrate</name>
    </ligand>
</feature>
<comment type="cofactor">
    <cofactor evidence="18 21">
        <name>heme b</name>
        <dbReference type="ChEBI" id="CHEBI:60344"/>
    </cofactor>
    <text evidence="18 21">Binds 1 heme b (iron(II)-protoporphyrin IX) group per subunit.</text>
</comment>
<feature type="disulfide bond" evidence="20">
    <location>
        <begin position="204"/>
        <end position="238"/>
    </location>
</feature>
<keyword evidence="5 21" id="KW-0964">Secreted</keyword>
<keyword evidence="14" id="KW-0325">Glycoprotein</keyword>
<keyword evidence="11 21" id="KW-0560">Oxidoreductase</keyword>
<dbReference type="InterPro" id="IPR000823">
    <property type="entry name" value="Peroxidase_pln"/>
</dbReference>
<keyword evidence="7 21" id="KW-0349">Heme</keyword>
<feature type="signal peptide" evidence="21">
    <location>
        <begin position="1"/>
        <end position="27"/>
    </location>
</feature>
<dbReference type="GO" id="GO:0005576">
    <property type="term" value="C:extracellular region"/>
    <property type="evidence" value="ECO:0007669"/>
    <property type="project" value="UniProtKB-SubCell"/>
</dbReference>
<feature type="binding site" evidence="18">
    <location>
        <position position="82"/>
    </location>
    <ligand>
        <name>Ca(2+)</name>
        <dbReference type="ChEBI" id="CHEBI:29108"/>
        <label>1</label>
    </ligand>
</feature>
<comment type="similarity">
    <text evidence="21">Belongs to the peroxidase family. Classical plant (class III) peroxidase subfamily.</text>
</comment>
<keyword evidence="15 21" id="KW-0376">Hydrogen peroxide</keyword>
<evidence type="ECO:0000256" key="5">
    <source>
        <dbReference type="ARBA" id="ARBA00022525"/>
    </source>
</evidence>
<proteinExistence type="inferred from homology"/>
<dbReference type="GO" id="GO:0046872">
    <property type="term" value="F:metal ion binding"/>
    <property type="evidence" value="ECO:0007669"/>
    <property type="project" value="UniProtKB-UniRule"/>
</dbReference>
<keyword evidence="9 21" id="KW-0732">Signal</keyword>
<feature type="disulfide bond" evidence="20">
    <location>
        <begin position="74"/>
        <end position="79"/>
    </location>
</feature>
<dbReference type="AlphaFoldDB" id="A0A9Q1QH41"/>
<evidence type="ECO:0000256" key="13">
    <source>
        <dbReference type="ARBA" id="ARBA00023157"/>
    </source>
</evidence>
<evidence type="ECO:0000256" key="12">
    <source>
        <dbReference type="ARBA" id="ARBA00023004"/>
    </source>
</evidence>
<comment type="subcellular location">
    <subcellularLocation>
        <location evidence="21">Secreted</location>
    </subcellularLocation>
</comment>
<evidence type="ECO:0000256" key="21">
    <source>
        <dbReference type="RuleBase" id="RU362060"/>
    </source>
</evidence>
<comment type="similarity">
    <text evidence="3">Belongs to the peroxidase family. Ascorbate peroxidase subfamily.</text>
</comment>
<dbReference type="CDD" id="cd00693">
    <property type="entry name" value="secretory_peroxidase"/>
    <property type="match status" value="1"/>
</dbReference>
<organism evidence="23 24">
    <name type="scientific">Carnegiea gigantea</name>
    <dbReference type="NCBI Taxonomy" id="171969"/>
    <lineage>
        <taxon>Eukaryota</taxon>
        <taxon>Viridiplantae</taxon>
        <taxon>Streptophyta</taxon>
        <taxon>Embryophyta</taxon>
        <taxon>Tracheophyta</taxon>
        <taxon>Spermatophyta</taxon>
        <taxon>Magnoliopsida</taxon>
        <taxon>eudicotyledons</taxon>
        <taxon>Gunneridae</taxon>
        <taxon>Pentapetalae</taxon>
        <taxon>Caryophyllales</taxon>
        <taxon>Cactineae</taxon>
        <taxon>Cactaceae</taxon>
        <taxon>Cactoideae</taxon>
        <taxon>Echinocereeae</taxon>
        <taxon>Carnegiea</taxon>
    </lineage>
</organism>
<keyword evidence="24" id="KW-1185">Reference proteome</keyword>
<dbReference type="InterPro" id="IPR010255">
    <property type="entry name" value="Haem_peroxidase_sf"/>
</dbReference>
<dbReference type="EMBL" id="JAKOGI010000143">
    <property type="protein sequence ID" value="KAJ8442273.1"/>
    <property type="molecule type" value="Genomic_DNA"/>
</dbReference>
<dbReference type="FunFam" id="1.10.420.10:FF:000008">
    <property type="entry name" value="Peroxidase"/>
    <property type="match status" value="1"/>
</dbReference>
<feature type="disulfide bond" evidence="20">
    <location>
        <begin position="41"/>
        <end position="119"/>
    </location>
</feature>
<sequence length="340" mass="37253">MASLKPVTSLLLQSFLILTLILHNANGDQNCLKVGFYEESCPQAEAITRNIVNEVLAIAPSLSGPLLRMFFHDCFVRGCDASVLLDSPTKDAEKDALPNLTLRGYQIFDKIKNAIEQTCPGVVSCADIIALAARDAVAAMGGPSWEVETGRRDGIISTANEALANLPPASLNINQLKLIFQQKGLTVRDLVLLSAAHTIGISHCSSITNRLYNFTGNNDDSSDPSLDSEYMARLKMKCQKDNMNMIVEMDPGSFRTFDEHYYDLVAKRRGLFQTDAALLDDPETKAYVDTHRGGDDLSRQEFFIDFGVSMVNMGRIGVLTGNLGEVRKICSKVNSLPLTP</sequence>
<feature type="binding site" evidence="18">
    <location>
        <position position="73"/>
    </location>
    <ligand>
        <name>Ca(2+)</name>
        <dbReference type="ChEBI" id="CHEBI:29108"/>
        <label>1</label>
    </ligand>
</feature>
<feature type="binding site" evidence="18">
    <location>
        <position position="258"/>
    </location>
    <ligand>
        <name>Ca(2+)</name>
        <dbReference type="ChEBI" id="CHEBI:29108"/>
        <label>2</label>
    </ligand>
</feature>
<feature type="binding site" evidence="18">
    <location>
        <position position="78"/>
    </location>
    <ligand>
        <name>Ca(2+)</name>
        <dbReference type="ChEBI" id="CHEBI:29108"/>
        <label>1</label>
    </ligand>
</feature>
<dbReference type="GO" id="GO:0006979">
    <property type="term" value="P:response to oxidative stress"/>
    <property type="evidence" value="ECO:0007669"/>
    <property type="project" value="UniProtKB-UniRule"/>
</dbReference>
<protein>
    <recommendedName>
        <fullName evidence="4 21">Peroxidase</fullName>
        <ecNumber evidence="4 21">1.11.1.7</ecNumber>
    </recommendedName>
</protein>
<feature type="site" description="Transition state stabilizer" evidence="19">
    <location>
        <position position="68"/>
    </location>
</feature>
<evidence type="ECO:0000256" key="11">
    <source>
        <dbReference type="ARBA" id="ARBA00023002"/>
    </source>
</evidence>
<dbReference type="PANTHER" id="PTHR31235">
    <property type="entry name" value="PEROXIDASE 25-RELATED"/>
    <property type="match status" value="1"/>
</dbReference>
<keyword evidence="13 20" id="KW-1015">Disulfide bond</keyword>
<evidence type="ECO:0000256" key="8">
    <source>
        <dbReference type="ARBA" id="ARBA00022723"/>
    </source>
</evidence>
<evidence type="ECO:0000256" key="3">
    <source>
        <dbReference type="ARBA" id="ARBA00006873"/>
    </source>
</evidence>
<dbReference type="Gene3D" id="1.10.520.10">
    <property type="match status" value="1"/>
</dbReference>
<comment type="function">
    <text evidence="2">Removal of H(2)O(2), oxidation of toxic reductants, biosynthesis and degradation of lignin, suberization, auxin catabolism, response to environmental stresses such as wounding, pathogen attack and oxidative stress. These functions might be dependent on each isozyme/isoform in each plant tissue.</text>
</comment>
<keyword evidence="10 18" id="KW-0106">Calcium</keyword>
<accession>A0A9Q1QH41</accession>
<evidence type="ECO:0000256" key="17">
    <source>
        <dbReference type="PIRSR" id="PIRSR600823-2"/>
    </source>
</evidence>
<dbReference type="PROSITE" id="PS50873">
    <property type="entry name" value="PEROXIDASE_4"/>
    <property type="match status" value="1"/>
</dbReference>
<dbReference type="GO" id="GO:0042744">
    <property type="term" value="P:hydrogen peroxide catabolic process"/>
    <property type="evidence" value="ECO:0007669"/>
    <property type="project" value="UniProtKB-KW"/>
</dbReference>
<gene>
    <name evidence="23" type="ORF">Cgig2_011196</name>
</gene>
<feature type="binding site" evidence="18">
    <location>
        <position position="76"/>
    </location>
    <ligand>
        <name>Ca(2+)</name>
        <dbReference type="ChEBI" id="CHEBI:29108"/>
        <label>1</label>
    </ligand>
</feature>
<reference evidence="23" key="1">
    <citation type="submission" date="2022-04" db="EMBL/GenBank/DDBJ databases">
        <title>Carnegiea gigantea Genome sequencing and assembly v2.</title>
        <authorList>
            <person name="Copetti D."/>
            <person name="Sanderson M.J."/>
            <person name="Burquez A."/>
            <person name="Wojciechowski M.F."/>
        </authorList>
    </citation>
    <scope>NUCLEOTIDE SEQUENCE</scope>
    <source>
        <strain evidence="23">SGP5-SGP5p</strain>
        <tissue evidence="23">Aerial part</tissue>
    </source>
</reference>
<dbReference type="PRINTS" id="PR00458">
    <property type="entry name" value="PEROXIDASE"/>
</dbReference>
<dbReference type="InterPro" id="IPR019794">
    <property type="entry name" value="Peroxidases_AS"/>
</dbReference>
<dbReference type="GO" id="GO:0020037">
    <property type="term" value="F:heme binding"/>
    <property type="evidence" value="ECO:0007669"/>
    <property type="project" value="UniProtKB-UniRule"/>
</dbReference>
<dbReference type="PRINTS" id="PR00461">
    <property type="entry name" value="PLPEROXIDASE"/>
</dbReference>
<evidence type="ECO:0000256" key="20">
    <source>
        <dbReference type="PIRSR" id="PIRSR600823-5"/>
    </source>
</evidence>
<dbReference type="Pfam" id="PF00141">
    <property type="entry name" value="peroxidase"/>
    <property type="match status" value="1"/>
</dbReference>
<evidence type="ECO:0000256" key="18">
    <source>
        <dbReference type="PIRSR" id="PIRSR600823-3"/>
    </source>
</evidence>
<keyword evidence="8 18" id="KW-0479">Metal-binding</keyword>
<feature type="active site" description="Proton acceptor" evidence="16">
    <location>
        <position position="72"/>
    </location>
</feature>
<evidence type="ECO:0000256" key="16">
    <source>
        <dbReference type="PIRSR" id="PIRSR600823-1"/>
    </source>
</evidence>
<evidence type="ECO:0000256" key="10">
    <source>
        <dbReference type="ARBA" id="ARBA00022837"/>
    </source>
</evidence>
<feature type="binding site" evidence="18">
    <location>
        <position position="80"/>
    </location>
    <ligand>
        <name>Ca(2+)</name>
        <dbReference type="ChEBI" id="CHEBI:29108"/>
        <label>1</label>
    </ligand>
</feature>
<evidence type="ECO:0000256" key="15">
    <source>
        <dbReference type="ARBA" id="ARBA00023324"/>
    </source>
</evidence>
<dbReference type="Proteomes" id="UP001153076">
    <property type="component" value="Unassembled WGS sequence"/>
</dbReference>
<feature type="chain" id="PRO_5040540054" description="Peroxidase" evidence="21">
    <location>
        <begin position="28"/>
        <end position="340"/>
    </location>
</feature>
<dbReference type="EC" id="1.11.1.7" evidence="4 21"/>
<feature type="domain" description="Plant heme peroxidase family profile" evidence="22">
    <location>
        <begin position="31"/>
        <end position="334"/>
    </location>
</feature>
<feature type="binding site" evidence="18">
    <location>
        <position position="93"/>
    </location>
    <ligand>
        <name>Ca(2+)</name>
        <dbReference type="ChEBI" id="CHEBI:29108"/>
        <label>1</label>
    </ligand>
</feature>
<evidence type="ECO:0000256" key="4">
    <source>
        <dbReference type="ARBA" id="ARBA00012313"/>
    </source>
</evidence>